<name>A0A318KVF0_9NEIS</name>
<evidence type="ECO:0000259" key="1">
    <source>
        <dbReference type="Pfam" id="PF20247"/>
    </source>
</evidence>
<dbReference type="Pfam" id="PF20247">
    <property type="entry name" value="DUF6602"/>
    <property type="match status" value="1"/>
</dbReference>
<dbReference type="RefSeq" id="WP_110389129.1">
    <property type="nucleotide sequence ID" value="NZ_QJKI01000001.1"/>
</dbReference>
<evidence type="ECO:0000313" key="2">
    <source>
        <dbReference type="EMBL" id="PXX81790.1"/>
    </source>
</evidence>
<evidence type="ECO:0000313" key="3">
    <source>
        <dbReference type="Proteomes" id="UP000247555"/>
    </source>
</evidence>
<keyword evidence="3" id="KW-1185">Reference proteome</keyword>
<dbReference type="Proteomes" id="UP000247555">
    <property type="component" value="Unassembled WGS sequence"/>
</dbReference>
<feature type="domain" description="DUF6602" evidence="1">
    <location>
        <begin position="32"/>
        <end position="133"/>
    </location>
</feature>
<dbReference type="AlphaFoldDB" id="A0A318KVF0"/>
<comment type="caution">
    <text evidence="2">The sequence shown here is derived from an EMBL/GenBank/DDBJ whole genome shotgun (WGS) entry which is preliminary data.</text>
</comment>
<sequence>MTTDTSQHQKWNLSDLLDTLHTRIQGELQACRVLAHPTDKGDASEDVWLKLMQDYLPQRYRAEKAHVVDSNGEFSEQIDIVIFDRQYTPLIFELRGSMIVPAESVYAVFEVKQTANKAHIEYAKKKIASVKALHRTSAPIRHLTGKNQKALFSIQGGLLVFNSNIQPDTLQSYLEKDPLRRINIGCVASNHGTSKPAGYFLAPAIEIDDPSNIAPCEFYPHPKAATAFLFKLIGLLQTLGTVPAIDMDKYAEKLI</sequence>
<organism evidence="2 3">
    <name type="scientific">Rivihabitans pingtungensis</name>
    <dbReference type="NCBI Taxonomy" id="1054498"/>
    <lineage>
        <taxon>Bacteria</taxon>
        <taxon>Pseudomonadati</taxon>
        <taxon>Pseudomonadota</taxon>
        <taxon>Betaproteobacteria</taxon>
        <taxon>Neisseriales</taxon>
        <taxon>Aquaspirillaceae</taxon>
        <taxon>Rivihabitans</taxon>
    </lineage>
</organism>
<reference evidence="2 3" key="1">
    <citation type="submission" date="2018-05" db="EMBL/GenBank/DDBJ databases">
        <title>Genomic Encyclopedia of Type Strains, Phase IV (KMG-IV): sequencing the most valuable type-strain genomes for metagenomic binning, comparative biology and taxonomic classification.</title>
        <authorList>
            <person name="Goeker M."/>
        </authorList>
    </citation>
    <scope>NUCLEOTIDE SEQUENCE [LARGE SCALE GENOMIC DNA]</scope>
    <source>
        <strain evidence="2 3">DSM 29661</strain>
    </source>
</reference>
<gene>
    <name evidence="2" type="ORF">DFR34_10119</name>
</gene>
<dbReference type="CDD" id="cd21411">
    <property type="entry name" value="NucC"/>
    <property type="match status" value="1"/>
</dbReference>
<accession>A0A318KVF0</accession>
<dbReference type="OrthoDB" id="3765434at2"/>
<dbReference type="EMBL" id="QJKI01000001">
    <property type="protein sequence ID" value="PXX81790.1"/>
    <property type="molecule type" value="Genomic_DNA"/>
</dbReference>
<proteinExistence type="predicted"/>
<protein>
    <recommendedName>
        <fullName evidence="1">DUF6602 domain-containing protein</fullName>
    </recommendedName>
</protein>
<dbReference type="InterPro" id="IPR046537">
    <property type="entry name" value="DUF6602"/>
</dbReference>